<dbReference type="SUPFAM" id="SSF158702">
    <property type="entry name" value="Sec63 N-terminal domain-like"/>
    <property type="match status" value="1"/>
</dbReference>
<keyword evidence="10" id="KW-1185">Reference proteome</keyword>
<dbReference type="Proteomes" id="UP000297245">
    <property type="component" value="Unassembled WGS sequence"/>
</dbReference>
<dbReference type="FunFam" id="2.60.40.150:FF:000004">
    <property type="entry name" value="RNA helicase, activating signal cointegrator 1"/>
    <property type="match status" value="1"/>
</dbReference>
<feature type="non-terminal residue" evidence="9">
    <location>
        <position position="1"/>
    </location>
</feature>
<dbReference type="GO" id="GO:0005783">
    <property type="term" value="C:endoplasmic reticulum"/>
    <property type="evidence" value="ECO:0007669"/>
    <property type="project" value="UniProtKB-SubCell"/>
</dbReference>
<evidence type="ECO:0000256" key="6">
    <source>
        <dbReference type="ARBA" id="ARBA00023136"/>
    </source>
</evidence>
<reference evidence="9 10" key="1">
    <citation type="journal article" date="2019" name="Nat. Ecol. Evol.">
        <title>Megaphylogeny resolves global patterns of mushroom evolution.</title>
        <authorList>
            <person name="Varga T."/>
            <person name="Krizsan K."/>
            <person name="Foldi C."/>
            <person name="Dima B."/>
            <person name="Sanchez-Garcia M."/>
            <person name="Sanchez-Ramirez S."/>
            <person name="Szollosi G.J."/>
            <person name="Szarkandi J.G."/>
            <person name="Papp V."/>
            <person name="Albert L."/>
            <person name="Andreopoulos W."/>
            <person name="Angelini C."/>
            <person name="Antonin V."/>
            <person name="Barry K.W."/>
            <person name="Bougher N.L."/>
            <person name="Buchanan P."/>
            <person name="Buyck B."/>
            <person name="Bense V."/>
            <person name="Catcheside P."/>
            <person name="Chovatia M."/>
            <person name="Cooper J."/>
            <person name="Damon W."/>
            <person name="Desjardin D."/>
            <person name="Finy P."/>
            <person name="Geml J."/>
            <person name="Haridas S."/>
            <person name="Hughes K."/>
            <person name="Justo A."/>
            <person name="Karasinski D."/>
            <person name="Kautmanova I."/>
            <person name="Kiss B."/>
            <person name="Kocsube S."/>
            <person name="Kotiranta H."/>
            <person name="LaButti K.M."/>
            <person name="Lechner B.E."/>
            <person name="Liimatainen K."/>
            <person name="Lipzen A."/>
            <person name="Lukacs Z."/>
            <person name="Mihaltcheva S."/>
            <person name="Morgado L.N."/>
            <person name="Niskanen T."/>
            <person name="Noordeloos M.E."/>
            <person name="Ohm R.A."/>
            <person name="Ortiz-Santana B."/>
            <person name="Ovrebo C."/>
            <person name="Racz N."/>
            <person name="Riley R."/>
            <person name="Savchenko A."/>
            <person name="Shiryaev A."/>
            <person name="Soop K."/>
            <person name="Spirin V."/>
            <person name="Szebenyi C."/>
            <person name="Tomsovsky M."/>
            <person name="Tulloss R.E."/>
            <person name="Uehling J."/>
            <person name="Grigoriev I.V."/>
            <person name="Vagvolgyi C."/>
            <person name="Papp T."/>
            <person name="Martin F.M."/>
            <person name="Miettinen O."/>
            <person name="Hibbett D.S."/>
            <person name="Nagy L.G."/>
        </authorList>
    </citation>
    <scope>NUCLEOTIDE SEQUENCE [LARGE SCALE GENOMIC DNA]</scope>
    <source>
        <strain evidence="9 10">CBS 962.96</strain>
    </source>
</reference>
<organism evidence="9 10">
    <name type="scientific">Dendrothele bispora (strain CBS 962.96)</name>
    <dbReference type="NCBI Taxonomy" id="1314807"/>
    <lineage>
        <taxon>Eukaryota</taxon>
        <taxon>Fungi</taxon>
        <taxon>Dikarya</taxon>
        <taxon>Basidiomycota</taxon>
        <taxon>Agaricomycotina</taxon>
        <taxon>Agaricomycetes</taxon>
        <taxon>Agaricomycetidae</taxon>
        <taxon>Agaricales</taxon>
        <taxon>Agaricales incertae sedis</taxon>
        <taxon>Dendrothele</taxon>
    </lineage>
</organism>
<evidence type="ECO:0000313" key="9">
    <source>
        <dbReference type="EMBL" id="THU80198.1"/>
    </source>
</evidence>
<keyword evidence="7" id="KW-0143">Chaperone</keyword>
<accession>A0A4S8KXA2</accession>
<evidence type="ECO:0000256" key="4">
    <source>
        <dbReference type="ARBA" id="ARBA00022824"/>
    </source>
</evidence>
<dbReference type="PANTHER" id="PTHR24075">
    <property type="entry name" value="SEC63 DOMAIN-CONTAINING"/>
    <property type="match status" value="1"/>
</dbReference>
<dbReference type="GO" id="GO:0003723">
    <property type="term" value="F:RNA binding"/>
    <property type="evidence" value="ECO:0007669"/>
    <property type="project" value="TreeGrafter"/>
</dbReference>
<evidence type="ECO:0000256" key="3">
    <source>
        <dbReference type="ARBA" id="ARBA00022692"/>
    </source>
</evidence>
<evidence type="ECO:0000259" key="8">
    <source>
        <dbReference type="SMART" id="SM00973"/>
    </source>
</evidence>
<evidence type="ECO:0000256" key="5">
    <source>
        <dbReference type="ARBA" id="ARBA00022989"/>
    </source>
</evidence>
<dbReference type="SMART" id="SM00973">
    <property type="entry name" value="Sec63"/>
    <property type="match status" value="1"/>
</dbReference>
<dbReference type="SUPFAM" id="SSF81296">
    <property type="entry name" value="E set domains"/>
    <property type="match status" value="1"/>
</dbReference>
<protein>
    <recommendedName>
        <fullName evidence="8">SEC63 domain-containing protein</fullName>
    </recommendedName>
</protein>
<dbReference type="Gene3D" id="1.10.3380.10">
    <property type="entry name" value="Sec63 N-terminal domain-like domain"/>
    <property type="match status" value="1"/>
</dbReference>
<name>A0A4S8KXA2_DENBC</name>
<comment type="subcellular location">
    <subcellularLocation>
        <location evidence="2">Endoplasmic reticulum</location>
    </subcellularLocation>
    <subcellularLocation>
        <location evidence="1">Membrane</location>
        <topology evidence="1">Multi-pass membrane protein</topology>
    </subcellularLocation>
</comment>
<dbReference type="EMBL" id="ML179930">
    <property type="protein sequence ID" value="THU80198.1"/>
    <property type="molecule type" value="Genomic_DNA"/>
</dbReference>
<dbReference type="AlphaFoldDB" id="A0A4S8KXA2"/>
<dbReference type="Gene3D" id="1.10.150.20">
    <property type="entry name" value="5' to 3' exonuclease, C-terminal subdomain"/>
    <property type="match status" value="1"/>
</dbReference>
<sequence length="303" mass="34808">TPVFVWSNEFKLILVRQEEKFELGKLQERVPIPVKESVEEPVAKINVLRQSYISQLKLDGFVLVADMVFVQQSAGHILRAMFGICLKPGWAVPAKTCLEQCKMVERRMWGSMAPLRQFKGVPTEVIRKAEGKQFPCYRYFDLSEIGELIGIQNAGRLVHRFVHNFPKLQQMYKSLHGSNNAVTFCGLQAQVQPITRSLLKVDLSIVADFRWDEKVHDGAETFMILVEDVNGEVILFPDDFCFLQWYAEDEHNVSITVPMFEPVFPSYYVSVISDRWLHAETRLPIPAPVSESEDLTQRRGNPY</sequence>
<dbReference type="Gene3D" id="2.60.40.150">
    <property type="entry name" value="C2 domain"/>
    <property type="match status" value="1"/>
</dbReference>
<dbReference type="InterPro" id="IPR004179">
    <property type="entry name" value="Sec63-dom"/>
</dbReference>
<dbReference type="FunFam" id="1.10.150.20:FF:000004">
    <property type="entry name" value="U5 small nuclear ribonucleoprotein helicase"/>
    <property type="match status" value="1"/>
</dbReference>
<keyword evidence="6" id="KW-0472">Membrane</keyword>
<evidence type="ECO:0000256" key="2">
    <source>
        <dbReference type="ARBA" id="ARBA00004240"/>
    </source>
</evidence>
<dbReference type="GO" id="GO:0016020">
    <property type="term" value="C:membrane"/>
    <property type="evidence" value="ECO:0007669"/>
    <property type="project" value="UniProtKB-SubCell"/>
</dbReference>
<evidence type="ECO:0000256" key="7">
    <source>
        <dbReference type="ARBA" id="ARBA00023186"/>
    </source>
</evidence>
<keyword evidence="5" id="KW-1133">Transmembrane helix</keyword>
<proteinExistence type="predicted"/>
<evidence type="ECO:0000256" key="1">
    <source>
        <dbReference type="ARBA" id="ARBA00004141"/>
    </source>
</evidence>
<dbReference type="Pfam" id="PF02889">
    <property type="entry name" value="Sec63"/>
    <property type="match status" value="1"/>
</dbReference>
<keyword evidence="4" id="KW-0256">Endoplasmic reticulum</keyword>
<dbReference type="OrthoDB" id="5575at2759"/>
<dbReference type="InterPro" id="IPR014756">
    <property type="entry name" value="Ig_E-set"/>
</dbReference>
<keyword evidence="3" id="KW-0812">Transmembrane</keyword>
<feature type="domain" description="SEC63" evidence="8">
    <location>
        <begin position="2"/>
        <end position="287"/>
    </location>
</feature>
<gene>
    <name evidence="9" type="ORF">K435DRAFT_940645</name>
</gene>
<evidence type="ECO:0000313" key="10">
    <source>
        <dbReference type="Proteomes" id="UP000297245"/>
    </source>
</evidence>
<dbReference type="InterPro" id="IPR035892">
    <property type="entry name" value="C2_domain_sf"/>
</dbReference>